<reference evidence="2 3" key="1">
    <citation type="journal article" date="2024" name="Nat. Commun.">
        <title>Phylogenomics reveals the evolutionary origins of lichenization in chlorophyte algae.</title>
        <authorList>
            <person name="Puginier C."/>
            <person name="Libourel C."/>
            <person name="Otte J."/>
            <person name="Skaloud P."/>
            <person name="Haon M."/>
            <person name="Grisel S."/>
            <person name="Petersen M."/>
            <person name="Berrin J.G."/>
            <person name="Delaux P.M."/>
            <person name="Dal Grande F."/>
            <person name="Keller J."/>
        </authorList>
    </citation>
    <scope>NUCLEOTIDE SEQUENCE [LARGE SCALE GENOMIC DNA]</scope>
    <source>
        <strain evidence="2 3">SAG 216-7</strain>
    </source>
</reference>
<evidence type="ECO:0000313" key="2">
    <source>
        <dbReference type="EMBL" id="KAK9908664.1"/>
    </source>
</evidence>
<gene>
    <name evidence="2" type="ORF">WJX75_001176</name>
</gene>
<evidence type="ECO:0000313" key="3">
    <source>
        <dbReference type="Proteomes" id="UP001491310"/>
    </source>
</evidence>
<evidence type="ECO:0000256" key="1">
    <source>
        <dbReference type="SAM" id="MobiDB-lite"/>
    </source>
</evidence>
<keyword evidence="3" id="KW-1185">Reference proteome</keyword>
<organism evidence="2 3">
    <name type="scientific">Coccomyxa subellipsoidea</name>
    <dbReference type="NCBI Taxonomy" id="248742"/>
    <lineage>
        <taxon>Eukaryota</taxon>
        <taxon>Viridiplantae</taxon>
        <taxon>Chlorophyta</taxon>
        <taxon>core chlorophytes</taxon>
        <taxon>Trebouxiophyceae</taxon>
        <taxon>Trebouxiophyceae incertae sedis</taxon>
        <taxon>Coccomyxaceae</taxon>
        <taxon>Coccomyxa</taxon>
    </lineage>
</organism>
<feature type="region of interest" description="Disordered" evidence="1">
    <location>
        <begin position="1"/>
        <end position="92"/>
    </location>
</feature>
<accession>A0ABR2YNP5</accession>
<name>A0ABR2YNP5_9CHLO</name>
<dbReference type="EMBL" id="JALJOT010000007">
    <property type="protein sequence ID" value="KAK9908664.1"/>
    <property type="molecule type" value="Genomic_DNA"/>
</dbReference>
<sequence>MYRRHRLHCVTPGQRAPVQVRRCPPQPARIGGTSAAGHARASDQQQPRAASRRPASRDSFHQSAAATHGIARAGGHRRPAVEGPTFSGGRRLIKNGILDSCSIDESQLRGPQHGKQISDMKDRATIVISVC</sequence>
<protein>
    <submittedName>
        <fullName evidence="2">Uncharacterized protein</fullName>
    </submittedName>
</protein>
<comment type="caution">
    <text evidence="2">The sequence shown here is derived from an EMBL/GenBank/DDBJ whole genome shotgun (WGS) entry which is preliminary data.</text>
</comment>
<feature type="compositionally biased region" description="Low complexity" evidence="1">
    <location>
        <begin position="42"/>
        <end position="53"/>
    </location>
</feature>
<proteinExistence type="predicted"/>
<dbReference type="Proteomes" id="UP001491310">
    <property type="component" value="Unassembled WGS sequence"/>
</dbReference>